<organism evidence="2 3">
    <name type="scientific">Photobacterium gaetbulicola Gung47</name>
    <dbReference type="NCBI Taxonomy" id="658445"/>
    <lineage>
        <taxon>Bacteria</taxon>
        <taxon>Pseudomonadati</taxon>
        <taxon>Pseudomonadota</taxon>
        <taxon>Gammaproteobacteria</taxon>
        <taxon>Vibrionales</taxon>
        <taxon>Vibrionaceae</taxon>
        <taxon>Photobacterium</taxon>
    </lineage>
</organism>
<name>A0A0C5WZZ5_9GAMM</name>
<dbReference type="Proteomes" id="UP000032303">
    <property type="component" value="Chromosome 2"/>
</dbReference>
<sequence>MRNKLLKQNARNTGAKTNGFVDEKKISAASMIIAFLALILSQFKPIYQYFESAEIELKLASHIQIGQSLGNLILMPFFQIKNSGSSHGYVRDIGFYIENTDLPNIQKKIPVQQYYLKPTTISAGQIPTRLPMGDISVATGEGWEAYIEIFDQPSPLILQEFSVIQAAVATELLPKNKTKISDELYGKISSIVSRNMSWFKEGKYRVLFVLREDPNDKPIIKQAYSFTVTTQDIELLNEVTNRFRYGEFIVNPPKTQNGFFSRLSLIHDSKDIDELYRRYLEL</sequence>
<reference evidence="2 3" key="1">
    <citation type="submission" date="2013-05" db="EMBL/GenBank/DDBJ databases">
        <title>Complete genome sequence of the lipase-producing bacterium Photobacterium gaetbulicola Gung47.</title>
        <authorList>
            <person name="Kim Y.-O."/>
        </authorList>
    </citation>
    <scope>NUCLEOTIDE SEQUENCE [LARGE SCALE GENOMIC DNA]</scope>
    <source>
        <strain evidence="2 3">Gung47</strain>
    </source>
</reference>
<keyword evidence="1" id="KW-0472">Membrane</keyword>
<proteinExistence type="predicted"/>
<dbReference type="EMBL" id="CP005974">
    <property type="protein sequence ID" value="AJR08640.1"/>
    <property type="molecule type" value="Genomic_DNA"/>
</dbReference>
<protein>
    <submittedName>
        <fullName evidence="2">Uncharacterized protein</fullName>
    </submittedName>
</protein>
<dbReference type="PATRIC" id="fig|658445.3.peg.3928"/>
<dbReference type="OrthoDB" id="9156046at2"/>
<gene>
    <name evidence="2" type="ORF">H744_2c1976</name>
</gene>
<keyword evidence="3" id="KW-1185">Reference proteome</keyword>
<evidence type="ECO:0000256" key="1">
    <source>
        <dbReference type="SAM" id="Phobius"/>
    </source>
</evidence>
<dbReference type="HOGENOM" id="CLU_1060233_0_0_6"/>
<evidence type="ECO:0000313" key="2">
    <source>
        <dbReference type="EMBL" id="AJR08640.1"/>
    </source>
</evidence>
<evidence type="ECO:0000313" key="3">
    <source>
        <dbReference type="Proteomes" id="UP000032303"/>
    </source>
</evidence>
<dbReference type="KEGG" id="pgb:H744_2c1976"/>
<keyword evidence="1" id="KW-1133">Transmembrane helix</keyword>
<feature type="transmembrane region" description="Helical" evidence="1">
    <location>
        <begin position="26"/>
        <end position="43"/>
    </location>
</feature>
<dbReference type="AlphaFoldDB" id="A0A0C5WZZ5"/>
<accession>A0A0C5WZZ5</accession>
<keyword evidence="1" id="KW-0812">Transmembrane</keyword>